<proteinExistence type="predicted"/>
<organism evidence="1 2">
    <name type="scientific">Methylobacterium hispanicum</name>
    <dbReference type="NCBI Taxonomy" id="270350"/>
    <lineage>
        <taxon>Bacteria</taxon>
        <taxon>Pseudomonadati</taxon>
        <taxon>Pseudomonadota</taxon>
        <taxon>Alphaproteobacteria</taxon>
        <taxon>Hyphomicrobiales</taxon>
        <taxon>Methylobacteriaceae</taxon>
        <taxon>Methylobacterium</taxon>
    </lineage>
</organism>
<gene>
    <name evidence="1" type="ORF">BHAOGJBA_1943</name>
</gene>
<dbReference type="EMBL" id="BPQO01000007">
    <property type="protein sequence ID" value="GJD88427.1"/>
    <property type="molecule type" value="Genomic_DNA"/>
</dbReference>
<sequence length="122" mass="12970">MAMARPPSVIVLMDSPNRWNTTAVVSTETGMASSEIAVVRTFSRKANSTTATTSTASTRTRSTLRIEVSMKSACRNSTWSALMPPGRFGLSSFSAVSMLRVSRTVSTSGCFSTETMTAGLAM</sequence>
<comment type="caution">
    <text evidence="1">The sequence shown here is derived from an EMBL/GenBank/DDBJ whole genome shotgun (WGS) entry which is preliminary data.</text>
</comment>
<protein>
    <submittedName>
        <fullName evidence="1">Uncharacterized protein</fullName>
    </submittedName>
</protein>
<dbReference type="Proteomes" id="UP001055247">
    <property type="component" value="Unassembled WGS sequence"/>
</dbReference>
<evidence type="ECO:0000313" key="1">
    <source>
        <dbReference type="EMBL" id="GJD88427.1"/>
    </source>
</evidence>
<dbReference type="AlphaFoldDB" id="A0AAV4ZJV0"/>
<evidence type="ECO:0000313" key="2">
    <source>
        <dbReference type="Proteomes" id="UP001055247"/>
    </source>
</evidence>
<name>A0AAV4ZJV0_9HYPH</name>
<reference evidence="1" key="1">
    <citation type="journal article" date="2016" name="Front. Microbiol.">
        <title>Genome Sequence of the Piezophilic, Mesophilic Sulfate-Reducing Bacterium Desulfovibrio indicus J2T.</title>
        <authorList>
            <person name="Cao J."/>
            <person name="Maignien L."/>
            <person name="Shao Z."/>
            <person name="Alain K."/>
            <person name="Jebbar M."/>
        </authorList>
    </citation>
    <scope>NUCLEOTIDE SEQUENCE</scope>
    <source>
        <strain evidence="1">DSM 16372</strain>
    </source>
</reference>
<keyword evidence="2" id="KW-1185">Reference proteome</keyword>
<accession>A0AAV4ZJV0</accession>
<reference evidence="1" key="2">
    <citation type="submission" date="2021-08" db="EMBL/GenBank/DDBJ databases">
        <authorList>
            <person name="Tani A."/>
            <person name="Ola A."/>
            <person name="Ogura Y."/>
            <person name="Katsura K."/>
            <person name="Hayashi T."/>
        </authorList>
    </citation>
    <scope>NUCLEOTIDE SEQUENCE</scope>
    <source>
        <strain evidence="1">DSM 16372</strain>
    </source>
</reference>